<name>A0A453SCC3_AEGTS</name>
<accession>A0A453SCC3</accession>
<reference evidence="2" key="2">
    <citation type="journal article" date="2017" name="Nat. Plants">
        <title>The Aegilops tauschii genome reveals multiple impacts of transposons.</title>
        <authorList>
            <person name="Zhao G."/>
            <person name="Zou C."/>
            <person name="Li K."/>
            <person name="Wang K."/>
            <person name="Li T."/>
            <person name="Gao L."/>
            <person name="Zhang X."/>
            <person name="Wang H."/>
            <person name="Yang Z."/>
            <person name="Liu X."/>
            <person name="Jiang W."/>
            <person name="Mao L."/>
            <person name="Kong X."/>
            <person name="Jiao Y."/>
            <person name="Jia J."/>
        </authorList>
    </citation>
    <scope>NUCLEOTIDE SEQUENCE [LARGE SCALE GENOMIC DNA]</scope>
    <source>
        <strain evidence="2">cv. AL8/78</strain>
    </source>
</reference>
<organism evidence="1 2">
    <name type="scientific">Aegilops tauschii subsp. strangulata</name>
    <name type="common">Goatgrass</name>
    <dbReference type="NCBI Taxonomy" id="200361"/>
    <lineage>
        <taxon>Eukaryota</taxon>
        <taxon>Viridiplantae</taxon>
        <taxon>Streptophyta</taxon>
        <taxon>Embryophyta</taxon>
        <taxon>Tracheophyta</taxon>
        <taxon>Spermatophyta</taxon>
        <taxon>Magnoliopsida</taxon>
        <taxon>Liliopsida</taxon>
        <taxon>Poales</taxon>
        <taxon>Poaceae</taxon>
        <taxon>BOP clade</taxon>
        <taxon>Pooideae</taxon>
        <taxon>Triticodae</taxon>
        <taxon>Triticeae</taxon>
        <taxon>Triticinae</taxon>
        <taxon>Aegilops</taxon>
    </lineage>
</organism>
<dbReference type="EnsemblPlants" id="AET7Gv20894600.25">
    <property type="protein sequence ID" value="AET7Gv20894600.25"/>
    <property type="gene ID" value="AET7Gv20894600"/>
</dbReference>
<dbReference type="Gramene" id="AET7Gv20894600.25">
    <property type="protein sequence ID" value="AET7Gv20894600.25"/>
    <property type="gene ID" value="AET7Gv20894600"/>
</dbReference>
<reference evidence="1" key="4">
    <citation type="submission" date="2019-03" db="UniProtKB">
        <authorList>
            <consortium name="EnsemblPlants"/>
        </authorList>
    </citation>
    <scope>IDENTIFICATION</scope>
</reference>
<keyword evidence="2" id="KW-1185">Reference proteome</keyword>
<reference evidence="2" key="1">
    <citation type="journal article" date="2014" name="Science">
        <title>Ancient hybridizations among the ancestral genomes of bread wheat.</title>
        <authorList>
            <consortium name="International Wheat Genome Sequencing Consortium,"/>
            <person name="Marcussen T."/>
            <person name="Sandve S.R."/>
            <person name="Heier L."/>
            <person name="Spannagl M."/>
            <person name="Pfeifer M."/>
            <person name="Jakobsen K.S."/>
            <person name="Wulff B.B."/>
            <person name="Steuernagel B."/>
            <person name="Mayer K.F."/>
            <person name="Olsen O.A."/>
        </authorList>
    </citation>
    <scope>NUCLEOTIDE SEQUENCE [LARGE SCALE GENOMIC DNA]</scope>
    <source>
        <strain evidence="2">cv. AL8/78</strain>
    </source>
</reference>
<sequence>MMTSGEGLLLHSVFFVPLLRITYRFAHAPPPFSGGYMKSSARVIADSITNLSQKNLVQLGSQPD</sequence>
<protein>
    <submittedName>
        <fullName evidence="1">Uncharacterized protein</fullName>
    </submittedName>
</protein>
<proteinExistence type="predicted"/>
<reference evidence="1" key="5">
    <citation type="journal article" date="2021" name="G3 (Bethesda)">
        <title>Aegilops tauschii genome assembly Aet v5.0 features greater sequence contiguity and improved annotation.</title>
        <authorList>
            <person name="Wang L."/>
            <person name="Zhu T."/>
            <person name="Rodriguez J.C."/>
            <person name="Deal K.R."/>
            <person name="Dubcovsky J."/>
            <person name="McGuire P.E."/>
            <person name="Lux T."/>
            <person name="Spannagl M."/>
            <person name="Mayer K.F.X."/>
            <person name="Baldrich P."/>
            <person name="Meyers B.C."/>
            <person name="Huo N."/>
            <person name="Gu Y.Q."/>
            <person name="Zhou H."/>
            <person name="Devos K.M."/>
            <person name="Bennetzen J.L."/>
            <person name="Unver T."/>
            <person name="Budak H."/>
            <person name="Gulick P.J."/>
            <person name="Galiba G."/>
            <person name="Kalapos B."/>
            <person name="Nelson D.R."/>
            <person name="Li P."/>
            <person name="You F.M."/>
            <person name="Luo M.C."/>
            <person name="Dvorak J."/>
        </authorList>
    </citation>
    <scope>NUCLEOTIDE SEQUENCE [LARGE SCALE GENOMIC DNA]</scope>
    <source>
        <strain evidence="1">cv. AL8/78</strain>
    </source>
</reference>
<reference evidence="1" key="3">
    <citation type="journal article" date="2017" name="Nature">
        <title>Genome sequence of the progenitor of the wheat D genome Aegilops tauschii.</title>
        <authorList>
            <person name="Luo M.C."/>
            <person name="Gu Y.Q."/>
            <person name="Puiu D."/>
            <person name="Wang H."/>
            <person name="Twardziok S.O."/>
            <person name="Deal K.R."/>
            <person name="Huo N."/>
            <person name="Zhu T."/>
            <person name="Wang L."/>
            <person name="Wang Y."/>
            <person name="McGuire P.E."/>
            <person name="Liu S."/>
            <person name="Long H."/>
            <person name="Ramasamy R.K."/>
            <person name="Rodriguez J.C."/>
            <person name="Van S.L."/>
            <person name="Yuan L."/>
            <person name="Wang Z."/>
            <person name="Xia Z."/>
            <person name="Xiao L."/>
            <person name="Anderson O.D."/>
            <person name="Ouyang S."/>
            <person name="Liang Y."/>
            <person name="Zimin A.V."/>
            <person name="Pertea G."/>
            <person name="Qi P."/>
            <person name="Bennetzen J.L."/>
            <person name="Dai X."/>
            <person name="Dawson M.W."/>
            <person name="Muller H.G."/>
            <person name="Kugler K."/>
            <person name="Rivarola-Duarte L."/>
            <person name="Spannagl M."/>
            <person name="Mayer K.F.X."/>
            <person name="Lu F.H."/>
            <person name="Bevan M.W."/>
            <person name="Leroy P."/>
            <person name="Li P."/>
            <person name="You F.M."/>
            <person name="Sun Q."/>
            <person name="Liu Z."/>
            <person name="Lyons E."/>
            <person name="Wicker T."/>
            <person name="Salzberg S.L."/>
            <person name="Devos K.M."/>
            <person name="Dvorak J."/>
        </authorList>
    </citation>
    <scope>NUCLEOTIDE SEQUENCE [LARGE SCALE GENOMIC DNA]</scope>
    <source>
        <strain evidence="1">cv. AL8/78</strain>
    </source>
</reference>
<dbReference type="AlphaFoldDB" id="A0A453SCC3"/>
<evidence type="ECO:0000313" key="1">
    <source>
        <dbReference type="EnsemblPlants" id="AET7Gv20894600.25"/>
    </source>
</evidence>
<dbReference type="Proteomes" id="UP000015105">
    <property type="component" value="Chromosome 7D"/>
</dbReference>
<evidence type="ECO:0000313" key="2">
    <source>
        <dbReference type="Proteomes" id="UP000015105"/>
    </source>
</evidence>